<dbReference type="CDD" id="cd24158">
    <property type="entry name" value="NUDIX_ADPRase_Rv1700"/>
    <property type="match status" value="1"/>
</dbReference>
<dbReference type="AlphaFoldDB" id="A0A0B0D9B5"/>
<sequence>MEYTSITADQLTDRPDPHTVEDSRTVYDGAIWDVCSESFRMADQEKPLTREFITHPGAVSVVVLDEHERILLINQYRHPVRKRMWEIPAGLLDVSGEPALKAAQRELGEEADLTARTWHTLVDFDNSPGSSAEANRIFLARDLGEVPESERFEREGEEAEIVAGFADLDDALAAVMAGRITSPTATLGILATHIARSRDWTTLRAPDAEWTSRPQHEG</sequence>
<evidence type="ECO:0000256" key="1">
    <source>
        <dbReference type="ARBA" id="ARBA00022801"/>
    </source>
</evidence>
<accession>A0A0B0D9B5</accession>
<dbReference type="PROSITE" id="PS51462">
    <property type="entry name" value="NUDIX"/>
    <property type="match status" value="1"/>
</dbReference>
<dbReference type="Proteomes" id="UP000030664">
    <property type="component" value="Unassembled WGS sequence"/>
</dbReference>
<evidence type="ECO:0000256" key="2">
    <source>
        <dbReference type="SAM" id="MobiDB-lite"/>
    </source>
</evidence>
<dbReference type="GO" id="GO:0019693">
    <property type="term" value="P:ribose phosphate metabolic process"/>
    <property type="evidence" value="ECO:0007669"/>
    <property type="project" value="TreeGrafter"/>
</dbReference>
<dbReference type="GO" id="GO:0006753">
    <property type="term" value="P:nucleoside phosphate metabolic process"/>
    <property type="evidence" value="ECO:0007669"/>
    <property type="project" value="TreeGrafter"/>
</dbReference>
<evidence type="ECO:0000259" key="3">
    <source>
        <dbReference type="PROSITE" id="PS51462"/>
    </source>
</evidence>
<organism evidence="4 5">
    <name type="scientific">Kocuria marina</name>
    <dbReference type="NCBI Taxonomy" id="223184"/>
    <lineage>
        <taxon>Bacteria</taxon>
        <taxon>Bacillati</taxon>
        <taxon>Actinomycetota</taxon>
        <taxon>Actinomycetes</taxon>
        <taxon>Micrococcales</taxon>
        <taxon>Micrococcaceae</taxon>
        <taxon>Kocuria</taxon>
    </lineage>
</organism>
<dbReference type="GO" id="GO:0005829">
    <property type="term" value="C:cytosol"/>
    <property type="evidence" value="ECO:0007669"/>
    <property type="project" value="TreeGrafter"/>
</dbReference>
<comment type="caution">
    <text evidence="4">The sequence shown here is derived from an EMBL/GenBank/DDBJ whole genome shotgun (WGS) entry which is preliminary data.</text>
</comment>
<reference evidence="4 5" key="1">
    <citation type="submission" date="2014-09" db="EMBL/GenBank/DDBJ databases">
        <title>High-quality draft genome sequence of Kocuria marina SO9-6, an actinobacterium isolated from a copper mine.</title>
        <authorList>
            <person name="Castro D.B."/>
            <person name="Pereira L.B."/>
            <person name="Silva M.V."/>
            <person name="Silva B.P."/>
            <person name="Zanardi B.R."/>
            <person name="Carlos C."/>
            <person name="Belgini D.R."/>
            <person name="Limache E.G."/>
            <person name="Lacerda G.V."/>
            <person name="Nery M.B."/>
            <person name="Gomes M.B."/>
            <person name="Souza S."/>
            <person name="Silva T.M."/>
            <person name="Rodrigues V.D."/>
            <person name="Paulino L.C."/>
            <person name="Vicentini R."/>
            <person name="Ferraz L.F."/>
            <person name="Ottoboni L.M."/>
        </authorList>
    </citation>
    <scope>NUCLEOTIDE SEQUENCE [LARGE SCALE GENOMIC DNA]</scope>
    <source>
        <strain evidence="4 5">SO9-6</strain>
    </source>
</reference>
<dbReference type="GO" id="GO:0016787">
    <property type="term" value="F:hydrolase activity"/>
    <property type="evidence" value="ECO:0007669"/>
    <property type="project" value="UniProtKB-KW"/>
</dbReference>
<proteinExistence type="predicted"/>
<gene>
    <name evidence="4" type="ORF">AS25_13310</name>
</gene>
<dbReference type="PANTHER" id="PTHR11839">
    <property type="entry name" value="UDP/ADP-SUGAR PYROPHOSPHATASE"/>
    <property type="match status" value="1"/>
</dbReference>
<keyword evidence="1" id="KW-0378">Hydrolase</keyword>
<evidence type="ECO:0000313" key="4">
    <source>
        <dbReference type="EMBL" id="KHE73360.1"/>
    </source>
</evidence>
<dbReference type="eggNOG" id="COG0494">
    <property type="taxonomic scope" value="Bacteria"/>
</dbReference>
<feature type="region of interest" description="Disordered" evidence="2">
    <location>
        <begin position="1"/>
        <end position="22"/>
    </location>
</feature>
<dbReference type="InterPro" id="IPR015797">
    <property type="entry name" value="NUDIX_hydrolase-like_dom_sf"/>
</dbReference>
<dbReference type="Pfam" id="PF00293">
    <property type="entry name" value="NUDIX"/>
    <property type="match status" value="1"/>
</dbReference>
<protein>
    <submittedName>
        <fullName evidence="4">ADP-ribose pyrophosphatase</fullName>
    </submittedName>
</protein>
<feature type="compositionally biased region" description="Polar residues" evidence="2">
    <location>
        <begin position="1"/>
        <end position="10"/>
    </location>
</feature>
<dbReference type="Gene3D" id="3.90.79.10">
    <property type="entry name" value="Nucleoside Triphosphate Pyrophosphohydrolase"/>
    <property type="match status" value="1"/>
</dbReference>
<evidence type="ECO:0000313" key="5">
    <source>
        <dbReference type="Proteomes" id="UP000030664"/>
    </source>
</evidence>
<dbReference type="RefSeq" id="WP_035965814.1">
    <property type="nucleotide sequence ID" value="NZ_JROM01000059.1"/>
</dbReference>
<name>A0A0B0D9B5_9MICC</name>
<dbReference type="InterPro" id="IPR000086">
    <property type="entry name" value="NUDIX_hydrolase_dom"/>
</dbReference>
<feature type="compositionally biased region" description="Basic and acidic residues" evidence="2">
    <location>
        <begin position="11"/>
        <end position="22"/>
    </location>
</feature>
<feature type="domain" description="Nudix hydrolase" evidence="3">
    <location>
        <begin position="54"/>
        <end position="188"/>
    </location>
</feature>
<dbReference type="PANTHER" id="PTHR11839:SF31">
    <property type="entry name" value="ADP-RIBOSE PYROPHOSPHATASE"/>
    <property type="match status" value="1"/>
</dbReference>
<dbReference type="SUPFAM" id="SSF55811">
    <property type="entry name" value="Nudix"/>
    <property type="match status" value="1"/>
</dbReference>
<dbReference type="EMBL" id="JROM01000059">
    <property type="protein sequence ID" value="KHE73360.1"/>
    <property type="molecule type" value="Genomic_DNA"/>
</dbReference>
<dbReference type="STRING" id="223184.AS25_13310"/>